<feature type="chain" id="PRO_5006421158" description="Peptidase S11 D-alanyl-D-alanine carboxypeptidase A N-terminal domain-containing protein" evidence="10">
    <location>
        <begin position="24"/>
        <end position="428"/>
    </location>
</feature>
<evidence type="ECO:0000259" key="11">
    <source>
        <dbReference type="Pfam" id="PF00768"/>
    </source>
</evidence>
<gene>
    <name evidence="12" type="ORF">IV88_GL001219</name>
</gene>
<protein>
    <recommendedName>
        <fullName evidence="11">Peptidase S11 D-alanyl-D-alanine carboxypeptidase A N-terminal domain-containing protein</fullName>
    </recommendedName>
</protein>
<dbReference type="InterPro" id="IPR018044">
    <property type="entry name" value="Peptidase_S11"/>
</dbReference>
<evidence type="ECO:0000256" key="4">
    <source>
        <dbReference type="ARBA" id="ARBA00022960"/>
    </source>
</evidence>
<comment type="caution">
    <text evidence="12">The sequence shown here is derived from an EMBL/GenBank/DDBJ whole genome shotgun (WGS) entry which is preliminary data.</text>
</comment>
<dbReference type="Gene3D" id="2.60.410.10">
    <property type="entry name" value="D-Ala-D-Ala carboxypeptidase, C-terminal domain"/>
    <property type="match status" value="1"/>
</dbReference>
<keyword evidence="4" id="KW-0133">Cell shape</keyword>
<dbReference type="Gene3D" id="3.40.710.10">
    <property type="entry name" value="DD-peptidase/beta-lactamase superfamily"/>
    <property type="match status" value="1"/>
</dbReference>
<dbReference type="PRINTS" id="PR00725">
    <property type="entry name" value="DADACBPTASE1"/>
</dbReference>
<comment type="similarity">
    <text evidence="1 9">Belongs to the peptidase S11 family.</text>
</comment>
<dbReference type="SUPFAM" id="SSF56601">
    <property type="entry name" value="beta-lactamase/transpeptidase-like"/>
    <property type="match status" value="1"/>
</dbReference>
<dbReference type="Pfam" id="PF00768">
    <property type="entry name" value="Peptidase_S11"/>
    <property type="match status" value="1"/>
</dbReference>
<evidence type="ECO:0000256" key="7">
    <source>
        <dbReference type="PIRSR" id="PIRSR618044-1"/>
    </source>
</evidence>
<dbReference type="RefSeq" id="WP_057798058.1">
    <property type="nucleotide sequence ID" value="NZ_BJZZ01000004.1"/>
</dbReference>
<evidence type="ECO:0000313" key="12">
    <source>
        <dbReference type="EMBL" id="KRO25951.1"/>
    </source>
</evidence>
<organism evidence="12 13">
    <name type="scientific">Pediococcus argentinicus</name>
    <dbReference type="NCBI Taxonomy" id="480391"/>
    <lineage>
        <taxon>Bacteria</taxon>
        <taxon>Bacillati</taxon>
        <taxon>Bacillota</taxon>
        <taxon>Bacilli</taxon>
        <taxon>Lactobacillales</taxon>
        <taxon>Lactobacillaceae</taxon>
        <taxon>Pediococcus</taxon>
    </lineage>
</organism>
<dbReference type="GO" id="GO:0009002">
    <property type="term" value="F:serine-type D-Ala-D-Ala carboxypeptidase activity"/>
    <property type="evidence" value="ECO:0007669"/>
    <property type="project" value="InterPro"/>
</dbReference>
<dbReference type="InterPro" id="IPR012338">
    <property type="entry name" value="Beta-lactam/transpept-like"/>
</dbReference>
<dbReference type="GO" id="GO:0006508">
    <property type="term" value="P:proteolysis"/>
    <property type="evidence" value="ECO:0007669"/>
    <property type="project" value="InterPro"/>
</dbReference>
<dbReference type="PATRIC" id="fig|480391.4.peg.1236"/>
<evidence type="ECO:0000256" key="5">
    <source>
        <dbReference type="ARBA" id="ARBA00022984"/>
    </source>
</evidence>
<evidence type="ECO:0000256" key="9">
    <source>
        <dbReference type="RuleBase" id="RU004016"/>
    </source>
</evidence>
<dbReference type="Proteomes" id="UP000051249">
    <property type="component" value="Unassembled WGS sequence"/>
</dbReference>
<evidence type="ECO:0000256" key="6">
    <source>
        <dbReference type="ARBA" id="ARBA00023316"/>
    </source>
</evidence>
<evidence type="ECO:0000256" key="8">
    <source>
        <dbReference type="PIRSR" id="PIRSR618044-2"/>
    </source>
</evidence>
<evidence type="ECO:0000313" key="13">
    <source>
        <dbReference type="Proteomes" id="UP000051249"/>
    </source>
</evidence>
<dbReference type="OrthoDB" id="9791132at2"/>
<dbReference type="GO" id="GO:0008360">
    <property type="term" value="P:regulation of cell shape"/>
    <property type="evidence" value="ECO:0007669"/>
    <property type="project" value="UniProtKB-KW"/>
</dbReference>
<feature type="active site" description="Acyl-ester intermediate" evidence="7">
    <location>
        <position position="64"/>
    </location>
</feature>
<feature type="active site" description="Proton acceptor" evidence="7">
    <location>
        <position position="67"/>
    </location>
</feature>
<keyword evidence="13" id="KW-1185">Reference proteome</keyword>
<dbReference type="GO" id="GO:0009252">
    <property type="term" value="P:peptidoglycan biosynthetic process"/>
    <property type="evidence" value="ECO:0007669"/>
    <property type="project" value="UniProtKB-KW"/>
</dbReference>
<keyword evidence="3" id="KW-0378">Hydrolase</keyword>
<name>A0A0R2NJJ3_9LACO</name>
<reference evidence="12 13" key="1">
    <citation type="journal article" date="2015" name="Genome Announc.">
        <title>Expanding the biotechnology potential of lactobacilli through comparative genomics of 213 strains and associated genera.</title>
        <authorList>
            <person name="Sun Z."/>
            <person name="Harris H.M."/>
            <person name="McCann A."/>
            <person name="Guo C."/>
            <person name="Argimon S."/>
            <person name="Zhang W."/>
            <person name="Yang X."/>
            <person name="Jeffery I.B."/>
            <person name="Cooney J.C."/>
            <person name="Kagawa T.F."/>
            <person name="Liu W."/>
            <person name="Song Y."/>
            <person name="Salvetti E."/>
            <person name="Wrobel A."/>
            <person name="Rasinkangas P."/>
            <person name="Parkhill J."/>
            <person name="Rea M.C."/>
            <person name="O'Sullivan O."/>
            <person name="Ritari J."/>
            <person name="Douillard F.P."/>
            <person name="Paul Ross R."/>
            <person name="Yang R."/>
            <person name="Briner A.E."/>
            <person name="Felis G.E."/>
            <person name="de Vos W.M."/>
            <person name="Barrangou R."/>
            <person name="Klaenhammer T.R."/>
            <person name="Caufield P.W."/>
            <person name="Cui Y."/>
            <person name="Zhang H."/>
            <person name="O'Toole P.W."/>
        </authorList>
    </citation>
    <scope>NUCLEOTIDE SEQUENCE [LARGE SCALE GENOMIC DNA]</scope>
    <source>
        <strain evidence="12 13">DSM 23026</strain>
    </source>
</reference>
<evidence type="ECO:0000256" key="3">
    <source>
        <dbReference type="ARBA" id="ARBA00022801"/>
    </source>
</evidence>
<dbReference type="InterPro" id="IPR037167">
    <property type="entry name" value="Peptidase_S11_C_sf"/>
</dbReference>
<evidence type="ECO:0000256" key="10">
    <source>
        <dbReference type="SAM" id="SignalP"/>
    </source>
</evidence>
<dbReference type="PANTHER" id="PTHR21581:SF11">
    <property type="entry name" value="D-ALANYL-D-ALANINE CARBOXYPEPTIDASE DACA"/>
    <property type="match status" value="1"/>
</dbReference>
<proteinExistence type="inferred from homology"/>
<feature type="active site" evidence="7">
    <location>
        <position position="128"/>
    </location>
</feature>
<dbReference type="PANTHER" id="PTHR21581">
    <property type="entry name" value="D-ALANYL-D-ALANINE CARBOXYPEPTIDASE"/>
    <property type="match status" value="1"/>
</dbReference>
<feature type="domain" description="Peptidase S11 D-alanyl-D-alanine carboxypeptidase A N-terminal" evidence="11">
    <location>
        <begin position="30"/>
        <end position="283"/>
    </location>
</feature>
<keyword evidence="5" id="KW-0573">Peptidoglycan synthesis</keyword>
<evidence type="ECO:0000256" key="1">
    <source>
        <dbReference type="ARBA" id="ARBA00007164"/>
    </source>
</evidence>
<feature type="signal peptide" evidence="10">
    <location>
        <begin position="1"/>
        <end position="23"/>
    </location>
</feature>
<dbReference type="GO" id="GO:0071555">
    <property type="term" value="P:cell wall organization"/>
    <property type="evidence" value="ECO:0007669"/>
    <property type="project" value="UniProtKB-KW"/>
</dbReference>
<sequence length="428" mass="47110">MKKIFIAVVTFMTTMSIAVSGFAAPMAKPDDQPKISAQKALVFDAGTGQILYQKNANKIGAIASMSKLLSTYIILDSIKKGQMHWNDQVKISANLEKVSNDKELTNVPLKAGQSYSVRDLLNASLITSANAAIIALGNAEAGSSRAFIDQMRVQATKWGIKDAKIYNAAGLAEKQIGSDAYPHTAPNDENLMTPKDMGKIAFHLVKDFPEVLKITSKFHEKFNTGATEMEITNHNELLKGGKDYDANFKSDGLKTGTSDLAQGCFTGTTKISNRRVISVVMASKDDQDTRFKDSTALYKYVQKTYYPKIIKKNSTLNGANAVKVPNAKKQMVELKNSKKVVYWLNAAKKSQVKVRSLVINKKLLKNKELQAPIDSKKTVATAELNRTNANDQFLNTKYGAKVTLHSKNKIEKANIFVLAGRWIASLFN</sequence>
<dbReference type="InterPro" id="IPR001967">
    <property type="entry name" value="Peptidase_S11_N"/>
</dbReference>
<dbReference type="EMBL" id="JQCQ01000004">
    <property type="protein sequence ID" value="KRO25951.1"/>
    <property type="molecule type" value="Genomic_DNA"/>
</dbReference>
<feature type="binding site" evidence="8">
    <location>
        <position position="254"/>
    </location>
    <ligand>
        <name>substrate</name>
    </ligand>
</feature>
<dbReference type="AlphaFoldDB" id="A0A0R2NJJ3"/>
<keyword evidence="2 10" id="KW-0732">Signal</keyword>
<accession>A0A0R2NJJ3</accession>
<keyword evidence="6" id="KW-0961">Cell wall biogenesis/degradation</keyword>
<evidence type="ECO:0000256" key="2">
    <source>
        <dbReference type="ARBA" id="ARBA00022729"/>
    </source>
</evidence>